<reference evidence="6 7" key="1">
    <citation type="submission" date="2020-05" db="EMBL/GenBank/DDBJ databases">
        <title>Aquincola sp. isolate from soil.</title>
        <authorList>
            <person name="Han J."/>
            <person name="Kim D.-U."/>
        </authorList>
    </citation>
    <scope>NUCLEOTIDE SEQUENCE [LARGE SCALE GENOMIC DNA]</scope>
    <source>
        <strain evidence="6 7">S2</strain>
    </source>
</reference>
<dbReference type="PANTHER" id="PTHR24567">
    <property type="entry name" value="CRP FAMILY TRANSCRIPTIONAL REGULATORY PROTEIN"/>
    <property type="match status" value="1"/>
</dbReference>
<dbReference type="SUPFAM" id="SSF46785">
    <property type="entry name" value="Winged helix' DNA-binding domain"/>
    <property type="match status" value="1"/>
</dbReference>
<dbReference type="PANTHER" id="PTHR24567:SF68">
    <property type="entry name" value="DNA-BINDING TRANSCRIPTIONAL DUAL REGULATOR CRP"/>
    <property type="match status" value="1"/>
</dbReference>
<dbReference type="SMART" id="SM00100">
    <property type="entry name" value="cNMP"/>
    <property type="match status" value="1"/>
</dbReference>
<dbReference type="PROSITE" id="PS51063">
    <property type="entry name" value="HTH_CRP_2"/>
    <property type="match status" value="1"/>
</dbReference>
<feature type="domain" description="HTH crp-type" evidence="5">
    <location>
        <begin position="175"/>
        <end position="245"/>
    </location>
</feature>
<dbReference type="InterPro" id="IPR036388">
    <property type="entry name" value="WH-like_DNA-bd_sf"/>
</dbReference>
<keyword evidence="7" id="KW-1185">Reference proteome</keyword>
<feature type="domain" description="Cyclic nucleotide-binding" evidence="4">
    <location>
        <begin position="41"/>
        <end position="144"/>
    </location>
</feature>
<evidence type="ECO:0000313" key="6">
    <source>
        <dbReference type="EMBL" id="NRF66800.1"/>
    </source>
</evidence>
<evidence type="ECO:0000313" key="7">
    <source>
        <dbReference type="Proteomes" id="UP000737171"/>
    </source>
</evidence>
<dbReference type="PROSITE" id="PS50042">
    <property type="entry name" value="CNMP_BINDING_3"/>
    <property type="match status" value="1"/>
</dbReference>
<keyword evidence="2" id="KW-0238">DNA-binding</keyword>
<gene>
    <name evidence="6" type="ORF">HLB44_07380</name>
</gene>
<dbReference type="SMART" id="SM00419">
    <property type="entry name" value="HTH_CRP"/>
    <property type="match status" value="1"/>
</dbReference>
<dbReference type="Gene3D" id="2.60.120.10">
    <property type="entry name" value="Jelly Rolls"/>
    <property type="match status" value="1"/>
</dbReference>
<dbReference type="Gene3D" id="1.10.10.10">
    <property type="entry name" value="Winged helix-like DNA-binding domain superfamily/Winged helix DNA-binding domain"/>
    <property type="match status" value="1"/>
</dbReference>
<dbReference type="RefSeq" id="WP_173121903.1">
    <property type="nucleotide sequence ID" value="NZ_JABRWJ010000002.1"/>
</dbReference>
<dbReference type="InterPro" id="IPR018490">
    <property type="entry name" value="cNMP-bd_dom_sf"/>
</dbReference>
<dbReference type="InterPro" id="IPR014710">
    <property type="entry name" value="RmlC-like_jellyroll"/>
</dbReference>
<dbReference type="InterPro" id="IPR036390">
    <property type="entry name" value="WH_DNA-bd_sf"/>
</dbReference>
<evidence type="ECO:0000256" key="2">
    <source>
        <dbReference type="ARBA" id="ARBA00023125"/>
    </source>
</evidence>
<dbReference type="Proteomes" id="UP000737171">
    <property type="component" value="Unassembled WGS sequence"/>
</dbReference>
<dbReference type="InterPro" id="IPR050397">
    <property type="entry name" value="Env_Response_Regulators"/>
</dbReference>
<dbReference type="Pfam" id="PF00027">
    <property type="entry name" value="cNMP_binding"/>
    <property type="match status" value="1"/>
</dbReference>
<protein>
    <submittedName>
        <fullName evidence="6">Crp/Fnr family transcriptional regulator</fullName>
    </submittedName>
</protein>
<evidence type="ECO:0000259" key="4">
    <source>
        <dbReference type="PROSITE" id="PS50042"/>
    </source>
</evidence>
<evidence type="ECO:0000259" key="5">
    <source>
        <dbReference type="PROSITE" id="PS51063"/>
    </source>
</evidence>
<accession>A0ABX2EDW1</accession>
<dbReference type="CDD" id="cd00038">
    <property type="entry name" value="CAP_ED"/>
    <property type="match status" value="1"/>
</dbReference>
<dbReference type="EMBL" id="JABRWJ010000002">
    <property type="protein sequence ID" value="NRF66800.1"/>
    <property type="molecule type" value="Genomic_DNA"/>
</dbReference>
<dbReference type="InterPro" id="IPR012318">
    <property type="entry name" value="HTH_CRP"/>
</dbReference>
<dbReference type="SUPFAM" id="SSF51206">
    <property type="entry name" value="cAMP-binding domain-like"/>
    <property type="match status" value="1"/>
</dbReference>
<evidence type="ECO:0000256" key="1">
    <source>
        <dbReference type="ARBA" id="ARBA00023015"/>
    </source>
</evidence>
<name>A0ABX2EDW1_9BURK</name>
<dbReference type="Pfam" id="PF13545">
    <property type="entry name" value="HTH_Crp_2"/>
    <property type="match status" value="1"/>
</dbReference>
<sequence>MNLRRDAQTAMCPASHATPLYRSTTRAPMPILIPILQGLRLFDRLPAEKVAELSAVMSERRVERRQVVIKRGETDAGLGFLIEGRLQVVNFTLDGREVGLEFISDGDFFGELSVIDGQPAPEYIIAVAPSRLTFLDRERARDLMFATPRSAEAVAGRLADRMRRTASHRAVLALPSSFQRVCAQLTLLAEKIGDGRLVIIMPPTHQEIAIMVNTSRETVTRTLQFLQGLKVLARDGNQLVVHQPDTLQQAADGKVAPAKG</sequence>
<proteinExistence type="predicted"/>
<evidence type="ECO:0000256" key="3">
    <source>
        <dbReference type="ARBA" id="ARBA00023163"/>
    </source>
</evidence>
<organism evidence="6 7">
    <name type="scientific">Pseudaquabacterium terrae</name>
    <dbReference type="NCBI Taxonomy" id="2732868"/>
    <lineage>
        <taxon>Bacteria</taxon>
        <taxon>Pseudomonadati</taxon>
        <taxon>Pseudomonadota</taxon>
        <taxon>Betaproteobacteria</taxon>
        <taxon>Burkholderiales</taxon>
        <taxon>Sphaerotilaceae</taxon>
        <taxon>Pseudaquabacterium</taxon>
    </lineage>
</organism>
<comment type="caution">
    <text evidence="6">The sequence shown here is derived from an EMBL/GenBank/DDBJ whole genome shotgun (WGS) entry which is preliminary data.</text>
</comment>
<keyword evidence="3" id="KW-0804">Transcription</keyword>
<dbReference type="InterPro" id="IPR000595">
    <property type="entry name" value="cNMP-bd_dom"/>
</dbReference>
<keyword evidence="1" id="KW-0805">Transcription regulation</keyword>